<dbReference type="EMBL" id="BMMZ01000006">
    <property type="protein sequence ID" value="GGL66502.1"/>
    <property type="molecule type" value="Genomic_DNA"/>
</dbReference>
<accession>A0A917W5S5</accession>
<keyword evidence="1" id="KW-1133">Transmembrane helix</keyword>
<sequence>MPGGEHTAWVKRPCWVRPPDWGYGRGAIWIQYVPTNPDRLRILSDTSDTEAIKVLVAAMIIWVAGASGIRFLFRWEPPESSPDTK</sequence>
<proteinExistence type="predicted"/>
<keyword evidence="1" id="KW-0812">Transmembrane</keyword>
<evidence type="ECO:0000256" key="1">
    <source>
        <dbReference type="SAM" id="Phobius"/>
    </source>
</evidence>
<gene>
    <name evidence="2" type="ORF">GCM10011575_26290</name>
</gene>
<reference evidence="2" key="2">
    <citation type="submission" date="2020-09" db="EMBL/GenBank/DDBJ databases">
        <authorList>
            <person name="Sun Q."/>
            <person name="Zhou Y."/>
        </authorList>
    </citation>
    <scope>NUCLEOTIDE SEQUENCE</scope>
    <source>
        <strain evidence="2">CGMCC 4.7306</strain>
    </source>
</reference>
<name>A0A917W5S5_9ACTN</name>
<dbReference type="RefSeq" id="WP_188895834.1">
    <property type="nucleotide sequence ID" value="NZ_BMMZ01000006.1"/>
</dbReference>
<keyword evidence="1" id="KW-0472">Membrane</keyword>
<evidence type="ECO:0000313" key="3">
    <source>
        <dbReference type="Proteomes" id="UP000613840"/>
    </source>
</evidence>
<organism evidence="2 3">
    <name type="scientific">Microlunatus endophyticus</name>
    <dbReference type="NCBI Taxonomy" id="1716077"/>
    <lineage>
        <taxon>Bacteria</taxon>
        <taxon>Bacillati</taxon>
        <taxon>Actinomycetota</taxon>
        <taxon>Actinomycetes</taxon>
        <taxon>Propionibacteriales</taxon>
        <taxon>Propionibacteriaceae</taxon>
        <taxon>Microlunatus</taxon>
    </lineage>
</organism>
<dbReference type="Proteomes" id="UP000613840">
    <property type="component" value="Unassembled WGS sequence"/>
</dbReference>
<reference evidence="2" key="1">
    <citation type="journal article" date="2014" name="Int. J. Syst. Evol. Microbiol.">
        <title>Complete genome sequence of Corynebacterium casei LMG S-19264T (=DSM 44701T), isolated from a smear-ripened cheese.</title>
        <authorList>
            <consortium name="US DOE Joint Genome Institute (JGI-PGF)"/>
            <person name="Walter F."/>
            <person name="Albersmeier A."/>
            <person name="Kalinowski J."/>
            <person name="Ruckert C."/>
        </authorList>
    </citation>
    <scope>NUCLEOTIDE SEQUENCE</scope>
    <source>
        <strain evidence="2">CGMCC 4.7306</strain>
    </source>
</reference>
<comment type="caution">
    <text evidence="2">The sequence shown here is derived from an EMBL/GenBank/DDBJ whole genome shotgun (WGS) entry which is preliminary data.</text>
</comment>
<protein>
    <submittedName>
        <fullName evidence="2">Uncharacterized protein</fullName>
    </submittedName>
</protein>
<dbReference type="AlphaFoldDB" id="A0A917W5S5"/>
<evidence type="ECO:0000313" key="2">
    <source>
        <dbReference type="EMBL" id="GGL66502.1"/>
    </source>
</evidence>
<keyword evidence="3" id="KW-1185">Reference proteome</keyword>
<feature type="transmembrane region" description="Helical" evidence="1">
    <location>
        <begin position="51"/>
        <end position="73"/>
    </location>
</feature>